<organism evidence="2 3">
    <name type="scientific">Portunus trituberculatus</name>
    <name type="common">Swimming crab</name>
    <name type="synonym">Neptunus trituberculatus</name>
    <dbReference type="NCBI Taxonomy" id="210409"/>
    <lineage>
        <taxon>Eukaryota</taxon>
        <taxon>Metazoa</taxon>
        <taxon>Ecdysozoa</taxon>
        <taxon>Arthropoda</taxon>
        <taxon>Crustacea</taxon>
        <taxon>Multicrustacea</taxon>
        <taxon>Malacostraca</taxon>
        <taxon>Eumalacostraca</taxon>
        <taxon>Eucarida</taxon>
        <taxon>Decapoda</taxon>
        <taxon>Pleocyemata</taxon>
        <taxon>Brachyura</taxon>
        <taxon>Eubrachyura</taxon>
        <taxon>Portunoidea</taxon>
        <taxon>Portunidae</taxon>
        <taxon>Portuninae</taxon>
        <taxon>Portunus</taxon>
    </lineage>
</organism>
<protein>
    <submittedName>
        <fullName evidence="2">Uncharacterized protein</fullName>
    </submittedName>
</protein>
<proteinExistence type="predicted"/>
<reference evidence="2 3" key="1">
    <citation type="submission" date="2019-05" db="EMBL/GenBank/DDBJ databases">
        <title>Another draft genome of Portunus trituberculatus and its Hox gene families provides insights of decapod evolution.</title>
        <authorList>
            <person name="Jeong J.-H."/>
            <person name="Song I."/>
            <person name="Kim S."/>
            <person name="Choi T."/>
            <person name="Kim D."/>
            <person name="Ryu S."/>
            <person name="Kim W."/>
        </authorList>
    </citation>
    <scope>NUCLEOTIDE SEQUENCE [LARGE SCALE GENOMIC DNA]</scope>
    <source>
        <tissue evidence="2">Muscle</tissue>
    </source>
</reference>
<dbReference type="AlphaFoldDB" id="A0A5B7DGH8"/>
<feature type="compositionally biased region" description="Basic and acidic residues" evidence="1">
    <location>
        <begin position="50"/>
        <end position="59"/>
    </location>
</feature>
<dbReference type="Proteomes" id="UP000324222">
    <property type="component" value="Unassembled WGS sequence"/>
</dbReference>
<accession>A0A5B7DGH8</accession>
<evidence type="ECO:0000256" key="1">
    <source>
        <dbReference type="SAM" id="MobiDB-lite"/>
    </source>
</evidence>
<evidence type="ECO:0000313" key="3">
    <source>
        <dbReference type="Proteomes" id="UP000324222"/>
    </source>
</evidence>
<evidence type="ECO:0000313" key="2">
    <source>
        <dbReference type="EMBL" id="MPC20279.1"/>
    </source>
</evidence>
<sequence length="59" mass="6289">MQKCIKGASIWEEKVSSVAGVQCSPTALRVGGGGGTGEEEEEGTGSRAYWGRDRDDENR</sequence>
<feature type="region of interest" description="Disordered" evidence="1">
    <location>
        <begin position="25"/>
        <end position="59"/>
    </location>
</feature>
<name>A0A5B7DGH8_PORTR</name>
<dbReference type="EMBL" id="VSRR010000854">
    <property type="protein sequence ID" value="MPC20279.1"/>
    <property type="molecule type" value="Genomic_DNA"/>
</dbReference>
<comment type="caution">
    <text evidence="2">The sequence shown here is derived from an EMBL/GenBank/DDBJ whole genome shotgun (WGS) entry which is preliminary data.</text>
</comment>
<gene>
    <name evidence="2" type="ORF">E2C01_013215</name>
</gene>
<keyword evidence="3" id="KW-1185">Reference proteome</keyword>